<reference evidence="1" key="1">
    <citation type="submission" date="2020-08" db="EMBL/GenBank/DDBJ databases">
        <title>Functional genomics of gut bacteria from endangered species of beetles.</title>
        <authorList>
            <person name="Carlos-Shanley C."/>
        </authorList>
    </citation>
    <scope>NUCLEOTIDE SEQUENCE [LARGE SCALE GENOMIC DNA]</scope>
    <source>
        <strain evidence="1">S00060</strain>
    </source>
</reference>
<dbReference type="AlphaFoldDB" id="A0A7W3NH25"/>
<name>A0A7W3NH25_PRIAR</name>
<evidence type="ECO:0000313" key="1">
    <source>
        <dbReference type="EMBL" id="MBA9042885.1"/>
    </source>
</evidence>
<dbReference type="EMBL" id="JACJHT010000020">
    <property type="protein sequence ID" value="MBA9042885.1"/>
    <property type="molecule type" value="Genomic_DNA"/>
</dbReference>
<organism evidence="1 2">
    <name type="scientific">Priestia aryabhattai</name>
    <name type="common">Bacillus aryabhattai</name>
    <dbReference type="NCBI Taxonomy" id="412384"/>
    <lineage>
        <taxon>Bacteria</taxon>
        <taxon>Bacillati</taxon>
        <taxon>Bacillota</taxon>
        <taxon>Bacilli</taxon>
        <taxon>Bacillales</taxon>
        <taxon>Bacillaceae</taxon>
        <taxon>Priestia</taxon>
    </lineage>
</organism>
<protein>
    <submittedName>
        <fullName evidence="1">Uncharacterized protein</fullName>
    </submittedName>
</protein>
<accession>A0A7W3NH25</accession>
<dbReference type="Proteomes" id="UP000543174">
    <property type="component" value="Unassembled WGS sequence"/>
</dbReference>
<gene>
    <name evidence="1" type="ORF">HNP21_006063</name>
</gene>
<comment type="caution">
    <text evidence="1">The sequence shown here is derived from an EMBL/GenBank/DDBJ whole genome shotgun (WGS) entry which is preliminary data.</text>
</comment>
<proteinExistence type="predicted"/>
<sequence length="55" mass="6588">MDLFLQNIDPIVFKKIDGIEKKKRFLAKISLKIGLERRKVLREIKNYNKGRKEKS</sequence>
<evidence type="ECO:0000313" key="2">
    <source>
        <dbReference type="Proteomes" id="UP000543174"/>
    </source>
</evidence>
<keyword evidence="2" id="KW-1185">Reference proteome</keyword>